<keyword evidence="3" id="KW-1185">Reference proteome</keyword>
<evidence type="ECO:0000313" key="3">
    <source>
        <dbReference type="Proteomes" id="UP000284706"/>
    </source>
</evidence>
<dbReference type="EMBL" id="NHYE01001344">
    <property type="protein sequence ID" value="PPQ96634.1"/>
    <property type="molecule type" value="Genomic_DNA"/>
</dbReference>
<sequence length="128" mass="14548">MPYIALPPGVYYIQSTEKEAKNVTSPSAHGSQLFVADPTTEAKQQWLITSDGAMVAMESHSFSWTDLTENLDEQHVNRHNSKSIQWIIKVKRKRGKFEGTILTPDKSQRSWGLNGNNVRIPPLNRSRR</sequence>
<evidence type="ECO:0008006" key="4">
    <source>
        <dbReference type="Google" id="ProtNLM"/>
    </source>
</evidence>
<evidence type="ECO:0000313" key="2">
    <source>
        <dbReference type="EMBL" id="PPQ96634.1"/>
    </source>
</evidence>
<gene>
    <name evidence="2" type="ORF">CVT26_010674</name>
</gene>
<dbReference type="SUPFAM" id="SSF50370">
    <property type="entry name" value="Ricin B-like lectins"/>
    <property type="match status" value="1"/>
</dbReference>
<proteinExistence type="predicted"/>
<feature type="region of interest" description="Disordered" evidence="1">
    <location>
        <begin position="105"/>
        <end position="128"/>
    </location>
</feature>
<dbReference type="InParanoid" id="A0A409Y0S5"/>
<organism evidence="2 3">
    <name type="scientific">Gymnopilus dilepis</name>
    <dbReference type="NCBI Taxonomy" id="231916"/>
    <lineage>
        <taxon>Eukaryota</taxon>
        <taxon>Fungi</taxon>
        <taxon>Dikarya</taxon>
        <taxon>Basidiomycota</taxon>
        <taxon>Agaricomycotina</taxon>
        <taxon>Agaricomycetes</taxon>
        <taxon>Agaricomycetidae</taxon>
        <taxon>Agaricales</taxon>
        <taxon>Agaricineae</taxon>
        <taxon>Hymenogastraceae</taxon>
        <taxon>Gymnopilus</taxon>
    </lineage>
</organism>
<dbReference type="OrthoDB" id="3051478at2759"/>
<evidence type="ECO:0000256" key="1">
    <source>
        <dbReference type="SAM" id="MobiDB-lite"/>
    </source>
</evidence>
<dbReference type="InterPro" id="IPR035992">
    <property type="entry name" value="Ricin_B-like_lectins"/>
</dbReference>
<comment type="caution">
    <text evidence="2">The sequence shown here is derived from an EMBL/GenBank/DDBJ whole genome shotgun (WGS) entry which is preliminary data.</text>
</comment>
<reference evidence="2 3" key="1">
    <citation type="journal article" date="2018" name="Evol. Lett.">
        <title>Horizontal gene cluster transfer increased hallucinogenic mushroom diversity.</title>
        <authorList>
            <person name="Reynolds H.T."/>
            <person name="Vijayakumar V."/>
            <person name="Gluck-Thaler E."/>
            <person name="Korotkin H.B."/>
            <person name="Matheny P.B."/>
            <person name="Slot J.C."/>
        </authorList>
    </citation>
    <scope>NUCLEOTIDE SEQUENCE [LARGE SCALE GENOMIC DNA]</scope>
    <source>
        <strain evidence="2 3">SRW20</strain>
    </source>
</reference>
<protein>
    <recommendedName>
        <fullName evidence="4">Ricin B lectin domain-containing protein</fullName>
    </recommendedName>
</protein>
<name>A0A409Y0S5_9AGAR</name>
<dbReference type="AlphaFoldDB" id="A0A409Y0S5"/>
<dbReference type="Gene3D" id="2.80.10.50">
    <property type="match status" value="1"/>
</dbReference>
<dbReference type="Proteomes" id="UP000284706">
    <property type="component" value="Unassembled WGS sequence"/>
</dbReference>
<accession>A0A409Y0S5</accession>